<evidence type="ECO:0000256" key="1">
    <source>
        <dbReference type="SAM" id="Phobius"/>
    </source>
</evidence>
<dbReference type="Proteomes" id="UP000238563">
    <property type="component" value="Unassembled WGS sequence"/>
</dbReference>
<sequence length="62" mass="6017">MGLHLICIAAFAAKLSPVTAAGVSLALGVALCLAAFFAAVAGAAETQSKSCGLSRAGKHKAC</sequence>
<keyword evidence="2" id="KW-0732">Signal</keyword>
<organism evidence="3 4">
    <name type="scientific">Phyllobacterium myrsinacearum</name>
    <dbReference type="NCBI Taxonomy" id="28101"/>
    <lineage>
        <taxon>Bacteria</taxon>
        <taxon>Pseudomonadati</taxon>
        <taxon>Pseudomonadota</taxon>
        <taxon>Alphaproteobacteria</taxon>
        <taxon>Hyphomicrobiales</taxon>
        <taxon>Phyllobacteriaceae</taxon>
        <taxon>Phyllobacterium</taxon>
    </lineage>
</organism>
<comment type="caution">
    <text evidence="3">The sequence shown here is derived from an EMBL/GenBank/DDBJ whole genome shotgun (WGS) entry which is preliminary data.</text>
</comment>
<keyword evidence="1" id="KW-1133">Transmembrane helix</keyword>
<evidence type="ECO:0000313" key="3">
    <source>
        <dbReference type="EMBL" id="PRD49649.1"/>
    </source>
</evidence>
<dbReference type="EMBL" id="PVBT01000010">
    <property type="protein sequence ID" value="PRD49649.1"/>
    <property type="molecule type" value="Genomic_DNA"/>
</dbReference>
<evidence type="ECO:0000313" key="4">
    <source>
        <dbReference type="Proteomes" id="UP000238563"/>
    </source>
</evidence>
<keyword evidence="1" id="KW-0812">Transmembrane</keyword>
<keyword evidence="4" id="KW-1185">Reference proteome</keyword>
<name>A0A2S9JA61_9HYPH</name>
<feature type="signal peptide" evidence="2">
    <location>
        <begin position="1"/>
        <end position="20"/>
    </location>
</feature>
<keyword evidence="1" id="KW-0472">Membrane</keyword>
<accession>A0A2S9JA61</accession>
<feature type="chain" id="PRO_5015565781" evidence="2">
    <location>
        <begin position="21"/>
        <end position="62"/>
    </location>
</feature>
<dbReference type="AlphaFoldDB" id="A0A2S9JA61"/>
<gene>
    <name evidence="3" type="ORF">C5750_24815</name>
</gene>
<feature type="transmembrane region" description="Helical" evidence="1">
    <location>
        <begin position="25"/>
        <end position="44"/>
    </location>
</feature>
<reference evidence="3 4" key="1">
    <citation type="submission" date="2018-02" db="EMBL/GenBank/DDBJ databases">
        <title>The draft genome of Phyllobacterium myrsinacearum DSM5892.</title>
        <authorList>
            <person name="Li L."/>
            <person name="Liu L."/>
            <person name="Zhang X."/>
            <person name="Wang T."/>
        </authorList>
    </citation>
    <scope>NUCLEOTIDE SEQUENCE [LARGE SCALE GENOMIC DNA]</scope>
    <source>
        <strain evidence="3 4">DSM 5892</strain>
    </source>
</reference>
<proteinExistence type="predicted"/>
<evidence type="ECO:0000256" key="2">
    <source>
        <dbReference type="SAM" id="SignalP"/>
    </source>
</evidence>
<protein>
    <submittedName>
        <fullName evidence="3">Uncharacterized protein</fullName>
    </submittedName>
</protein>